<gene>
    <name evidence="2" type="ORF">BJ212DRAFT_1302402</name>
</gene>
<proteinExistence type="predicted"/>
<dbReference type="RefSeq" id="XP_041189586.1">
    <property type="nucleotide sequence ID" value="XM_041333255.1"/>
</dbReference>
<dbReference type="EMBL" id="JABBWG010000032">
    <property type="protein sequence ID" value="KAG1810690.1"/>
    <property type="molecule type" value="Genomic_DNA"/>
</dbReference>
<dbReference type="OrthoDB" id="3253623at2759"/>
<reference evidence="2" key="1">
    <citation type="journal article" date="2020" name="New Phytol.">
        <title>Comparative genomics reveals dynamic genome evolution in host specialist ectomycorrhizal fungi.</title>
        <authorList>
            <person name="Lofgren L.A."/>
            <person name="Nguyen N.H."/>
            <person name="Vilgalys R."/>
            <person name="Ruytinx J."/>
            <person name="Liao H.L."/>
            <person name="Branco S."/>
            <person name="Kuo A."/>
            <person name="LaButti K."/>
            <person name="Lipzen A."/>
            <person name="Andreopoulos W."/>
            <person name="Pangilinan J."/>
            <person name="Riley R."/>
            <person name="Hundley H."/>
            <person name="Na H."/>
            <person name="Barry K."/>
            <person name="Grigoriev I.V."/>
            <person name="Stajich J.E."/>
            <person name="Kennedy P.G."/>
        </authorList>
    </citation>
    <scope>NUCLEOTIDE SEQUENCE</scope>
    <source>
        <strain evidence="2">MN1</strain>
    </source>
</reference>
<sequence length="332" mass="37923">MAKDRGLRAGLKKGKSQLKVDALQMKPLELQGSIQWKYMEKYQIITASFSSSTLRCMLLHLADGQQVLGMLTAEYETMTTMQEEVRHIQVNSDACNEEFRHTILGTLEEMRLMVKSIMDMITHRATNDDLDSAKIVDTGETQLHVTCPWCNAVLGLLNLLLETTLRKLTCPTIPSNICTICKKFNLDPVTQTFATCTRKGEGGKMWMLMLSWPGIEEAMDYGTMMNKKYHMWDIKDGTAMQEILGTDRKPFLDGLKRQDLRLAWSLSVDWFNPHGNKTSGKKKSVGEHRAAAEEWKSAETKSEHDKVFKQHRGLDYHRQTGWQDDQGDQEAR</sequence>
<feature type="region of interest" description="Disordered" evidence="1">
    <location>
        <begin position="275"/>
        <end position="332"/>
    </location>
</feature>
<accession>A0A9P7E4E2</accession>
<organism evidence="2 3">
    <name type="scientific">Suillus subaureus</name>
    <dbReference type="NCBI Taxonomy" id="48587"/>
    <lineage>
        <taxon>Eukaryota</taxon>
        <taxon>Fungi</taxon>
        <taxon>Dikarya</taxon>
        <taxon>Basidiomycota</taxon>
        <taxon>Agaricomycotina</taxon>
        <taxon>Agaricomycetes</taxon>
        <taxon>Agaricomycetidae</taxon>
        <taxon>Boletales</taxon>
        <taxon>Suillineae</taxon>
        <taxon>Suillaceae</taxon>
        <taxon>Suillus</taxon>
    </lineage>
</organism>
<dbReference type="Proteomes" id="UP000807769">
    <property type="component" value="Unassembled WGS sequence"/>
</dbReference>
<evidence type="ECO:0000256" key="1">
    <source>
        <dbReference type="SAM" id="MobiDB-lite"/>
    </source>
</evidence>
<evidence type="ECO:0000313" key="3">
    <source>
        <dbReference type="Proteomes" id="UP000807769"/>
    </source>
</evidence>
<name>A0A9P7E4E2_9AGAM</name>
<feature type="compositionally biased region" description="Basic and acidic residues" evidence="1">
    <location>
        <begin position="284"/>
        <end position="318"/>
    </location>
</feature>
<comment type="caution">
    <text evidence="2">The sequence shown here is derived from an EMBL/GenBank/DDBJ whole genome shotgun (WGS) entry which is preliminary data.</text>
</comment>
<keyword evidence="3" id="KW-1185">Reference proteome</keyword>
<dbReference type="AlphaFoldDB" id="A0A9P7E4E2"/>
<dbReference type="GeneID" id="64627272"/>
<evidence type="ECO:0000313" key="2">
    <source>
        <dbReference type="EMBL" id="KAG1810690.1"/>
    </source>
</evidence>
<protein>
    <submittedName>
        <fullName evidence="2">Uncharacterized protein</fullName>
    </submittedName>
</protein>